<sequence length="89" mass="10385">MLESPFRDQWIAGLKPDSTKNPNHSCAWVYSTLNQSRSSTLLMVWCEKFQIGMLPPTCRVPRIRRRHLLKNGEILPKVNLTLLQHEMLI</sequence>
<evidence type="ECO:0000313" key="1">
    <source>
        <dbReference type="EMBL" id="GBO25350.1"/>
    </source>
</evidence>
<gene>
    <name evidence="1" type="ORF">AVEN_258262_1</name>
    <name evidence="2" type="ORF">AVEN_67309_1</name>
</gene>
<protein>
    <submittedName>
        <fullName evidence="2">Uncharacterized protein</fullName>
    </submittedName>
</protein>
<dbReference type="Proteomes" id="UP000499080">
    <property type="component" value="Unassembled WGS sequence"/>
</dbReference>
<dbReference type="AlphaFoldDB" id="A0A4Y2VJ66"/>
<evidence type="ECO:0000313" key="3">
    <source>
        <dbReference type="Proteomes" id="UP000499080"/>
    </source>
</evidence>
<reference evidence="2 3" key="1">
    <citation type="journal article" date="2019" name="Sci. Rep.">
        <title>Orb-weaving spider Araneus ventricosus genome elucidates the spidroin gene catalogue.</title>
        <authorList>
            <person name="Kono N."/>
            <person name="Nakamura H."/>
            <person name="Ohtoshi R."/>
            <person name="Moran D.A.P."/>
            <person name="Shinohara A."/>
            <person name="Yoshida Y."/>
            <person name="Fujiwara M."/>
            <person name="Mori M."/>
            <person name="Tomita M."/>
            <person name="Arakawa K."/>
        </authorList>
    </citation>
    <scope>NUCLEOTIDE SEQUENCE [LARGE SCALE GENOMIC DNA]</scope>
</reference>
<evidence type="ECO:0000313" key="2">
    <source>
        <dbReference type="EMBL" id="GBO25353.1"/>
    </source>
</evidence>
<dbReference type="EMBL" id="BGPR01048340">
    <property type="protein sequence ID" value="GBO25350.1"/>
    <property type="molecule type" value="Genomic_DNA"/>
</dbReference>
<accession>A0A4Y2VJ66</accession>
<dbReference type="EMBL" id="BGPR01048342">
    <property type="protein sequence ID" value="GBO25353.1"/>
    <property type="molecule type" value="Genomic_DNA"/>
</dbReference>
<keyword evidence="3" id="KW-1185">Reference proteome</keyword>
<proteinExistence type="predicted"/>
<name>A0A4Y2VJ66_ARAVE</name>
<comment type="caution">
    <text evidence="2">The sequence shown here is derived from an EMBL/GenBank/DDBJ whole genome shotgun (WGS) entry which is preliminary data.</text>
</comment>
<organism evidence="2 3">
    <name type="scientific">Araneus ventricosus</name>
    <name type="common">Orbweaver spider</name>
    <name type="synonym">Epeira ventricosa</name>
    <dbReference type="NCBI Taxonomy" id="182803"/>
    <lineage>
        <taxon>Eukaryota</taxon>
        <taxon>Metazoa</taxon>
        <taxon>Ecdysozoa</taxon>
        <taxon>Arthropoda</taxon>
        <taxon>Chelicerata</taxon>
        <taxon>Arachnida</taxon>
        <taxon>Araneae</taxon>
        <taxon>Araneomorphae</taxon>
        <taxon>Entelegynae</taxon>
        <taxon>Araneoidea</taxon>
        <taxon>Araneidae</taxon>
        <taxon>Araneus</taxon>
    </lineage>
</organism>